<dbReference type="Pfam" id="PF02130">
    <property type="entry name" value="YbeY"/>
    <property type="match status" value="1"/>
</dbReference>
<dbReference type="Proteomes" id="UP000616201">
    <property type="component" value="Unassembled WGS sequence"/>
</dbReference>
<keyword evidence="7" id="KW-0963">Cytoplasm</keyword>
<dbReference type="EC" id="3.1.-.-" evidence="7"/>
<dbReference type="GO" id="GO:0006364">
    <property type="term" value="P:rRNA processing"/>
    <property type="evidence" value="ECO:0007669"/>
    <property type="project" value="UniProtKB-UniRule"/>
</dbReference>
<dbReference type="GO" id="GO:0005737">
    <property type="term" value="C:cytoplasm"/>
    <property type="evidence" value="ECO:0007669"/>
    <property type="project" value="UniProtKB-SubCell"/>
</dbReference>
<evidence type="ECO:0000256" key="3">
    <source>
        <dbReference type="ARBA" id="ARBA00022723"/>
    </source>
</evidence>
<feature type="binding site" evidence="7">
    <location>
        <position position="122"/>
    </location>
    <ligand>
        <name>Zn(2+)</name>
        <dbReference type="ChEBI" id="CHEBI:29105"/>
        <note>catalytic</note>
    </ligand>
</feature>
<evidence type="ECO:0000256" key="6">
    <source>
        <dbReference type="ARBA" id="ARBA00022833"/>
    </source>
</evidence>
<dbReference type="NCBIfam" id="TIGR00043">
    <property type="entry name" value="rRNA maturation RNase YbeY"/>
    <property type="match status" value="1"/>
</dbReference>
<evidence type="ECO:0000256" key="1">
    <source>
        <dbReference type="ARBA" id="ARBA00010875"/>
    </source>
</evidence>
<dbReference type="InterPro" id="IPR002036">
    <property type="entry name" value="YbeY"/>
</dbReference>
<name>A0A928UVQ4_9SPHI</name>
<accession>A0A928UVQ4</accession>
<evidence type="ECO:0000313" key="8">
    <source>
        <dbReference type="EMBL" id="MBE8714100.1"/>
    </source>
</evidence>
<dbReference type="RefSeq" id="WP_196934275.1">
    <property type="nucleotide sequence ID" value="NZ_MU158697.1"/>
</dbReference>
<dbReference type="PANTHER" id="PTHR46986:SF1">
    <property type="entry name" value="ENDORIBONUCLEASE YBEY, CHLOROPLASTIC"/>
    <property type="match status" value="1"/>
</dbReference>
<comment type="function">
    <text evidence="7">Single strand-specific metallo-endoribonuclease involved in late-stage 70S ribosome quality control and in maturation of the 3' terminus of the 16S rRNA.</text>
</comment>
<keyword evidence="7" id="KW-0690">Ribosome biogenesis</keyword>
<dbReference type="SUPFAM" id="SSF55486">
    <property type="entry name" value="Metalloproteases ('zincins'), catalytic domain"/>
    <property type="match status" value="1"/>
</dbReference>
<dbReference type="AlphaFoldDB" id="A0A928UVQ4"/>
<feature type="binding site" evidence="7">
    <location>
        <position position="116"/>
    </location>
    <ligand>
        <name>Zn(2+)</name>
        <dbReference type="ChEBI" id="CHEBI:29105"/>
        <note>catalytic</note>
    </ligand>
</feature>
<comment type="subcellular location">
    <subcellularLocation>
        <location evidence="7">Cytoplasm</location>
    </subcellularLocation>
</comment>
<reference evidence="8" key="1">
    <citation type="submission" date="2018-02" db="EMBL/GenBank/DDBJ databases">
        <authorList>
            <person name="Vasarhelyi B.M."/>
            <person name="Deshmukh S."/>
            <person name="Balint B."/>
            <person name="Kukolya J."/>
        </authorList>
    </citation>
    <scope>NUCLEOTIDE SEQUENCE</scope>
    <source>
        <strain evidence="8">KB22</strain>
    </source>
</reference>
<dbReference type="GO" id="GO:0008270">
    <property type="term" value="F:zinc ion binding"/>
    <property type="evidence" value="ECO:0007669"/>
    <property type="project" value="UniProtKB-UniRule"/>
</dbReference>
<comment type="similarity">
    <text evidence="1 7">Belongs to the endoribonuclease YbeY family.</text>
</comment>
<keyword evidence="9" id="KW-1185">Reference proteome</keyword>
<dbReference type="Gene3D" id="3.40.390.30">
    <property type="entry name" value="Metalloproteases ('zincins'), catalytic domain"/>
    <property type="match status" value="1"/>
</dbReference>
<comment type="caution">
    <text evidence="8">The sequence shown here is derived from an EMBL/GenBank/DDBJ whole genome shotgun (WGS) entry which is preliminary data.</text>
</comment>
<proteinExistence type="inferred from homology"/>
<organism evidence="8 9">
    <name type="scientific">Sphingobacterium hungaricum</name>
    <dbReference type="NCBI Taxonomy" id="2082723"/>
    <lineage>
        <taxon>Bacteria</taxon>
        <taxon>Pseudomonadati</taxon>
        <taxon>Bacteroidota</taxon>
        <taxon>Sphingobacteriia</taxon>
        <taxon>Sphingobacteriales</taxon>
        <taxon>Sphingobacteriaceae</taxon>
        <taxon>Sphingobacterium</taxon>
    </lineage>
</organism>
<keyword evidence="7" id="KW-0698">rRNA processing</keyword>
<keyword evidence="2 7" id="KW-0540">Nuclease</keyword>
<keyword evidence="4 7" id="KW-0255">Endonuclease</keyword>
<evidence type="ECO:0000256" key="4">
    <source>
        <dbReference type="ARBA" id="ARBA00022759"/>
    </source>
</evidence>
<evidence type="ECO:0000313" key="9">
    <source>
        <dbReference type="Proteomes" id="UP000616201"/>
    </source>
</evidence>
<keyword evidence="3 7" id="KW-0479">Metal-binding</keyword>
<feature type="binding site" evidence="7">
    <location>
        <position position="112"/>
    </location>
    <ligand>
        <name>Zn(2+)</name>
        <dbReference type="ChEBI" id="CHEBI:29105"/>
        <note>catalytic</note>
    </ligand>
</feature>
<evidence type="ECO:0000256" key="7">
    <source>
        <dbReference type="HAMAP-Rule" id="MF_00009"/>
    </source>
</evidence>
<sequence>MALKDILFFNEGLEFTLKNKQKVRSWIFETIKSEGFKRVSELNFIFCSDAYLLEINQQYLNHDTFTDIVTFDSSEEEEVIAGDIFISVERTRENALKFGVTETAELHRVIIHGVLHLCGFGDKNKKDKELMTAKENEYLAKRGFE</sequence>
<evidence type="ECO:0000256" key="2">
    <source>
        <dbReference type="ARBA" id="ARBA00022722"/>
    </source>
</evidence>
<keyword evidence="6 7" id="KW-0862">Zinc</keyword>
<keyword evidence="5 7" id="KW-0378">Hydrolase</keyword>
<comment type="cofactor">
    <cofactor evidence="7">
        <name>Zn(2+)</name>
        <dbReference type="ChEBI" id="CHEBI:29105"/>
    </cofactor>
    <text evidence="7">Binds 1 zinc ion.</text>
</comment>
<dbReference type="GO" id="GO:0004521">
    <property type="term" value="F:RNA endonuclease activity"/>
    <property type="evidence" value="ECO:0007669"/>
    <property type="project" value="UniProtKB-UniRule"/>
</dbReference>
<evidence type="ECO:0000256" key="5">
    <source>
        <dbReference type="ARBA" id="ARBA00022801"/>
    </source>
</evidence>
<gene>
    <name evidence="7 8" type="primary">ybeY</name>
    <name evidence="8" type="ORF">C4F49_10445</name>
</gene>
<dbReference type="EMBL" id="PRDK01000005">
    <property type="protein sequence ID" value="MBE8714100.1"/>
    <property type="molecule type" value="Genomic_DNA"/>
</dbReference>
<protein>
    <recommendedName>
        <fullName evidence="7">Endoribonuclease YbeY</fullName>
        <ecNumber evidence="7">3.1.-.-</ecNumber>
    </recommendedName>
</protein>
<dbReference type="HAMAP" id="MF_00009">
    <property type="entry name" value="Endoribonucl_YbeY"/>
    <property type="match status" value="1"/>
</dbReference>
<dbReference type="InterPro" id="IPR023091">
    <property type="entry name" value="MetalPrtase_cat_dom_sf_prd"/>
</dbReference>
<dbReference type="PANTHER" id="PTHR46986">
    <property type="entry name" value="ENDORIBONUCLEASE YBEY, CHLOROPLASTIC"/>
    <property type="match status" value="1"/>
</dbReference>
<dbReference type="GO" id="GO:0004222">
    <property type="term" value="F:metalloendopeptidase activity"/>
    <property type="evidence" value="ECO:0007669"/>
    <property type="project" value="InterPro"/>
</dbReference>